<name>A0A3S3QMU2_9MAGN</name>
<sequence>MKIFTWMHRKLHTNVDYSMISREKDAFYEDGKKSVCEKDTEALLPDRDHVTVVDPFGLLAIGTFGFDPLLFQDGYSVHEEEYSVEEDGEEEEEEEEEEDEEEEEGVVVTTPLPVTAAFKREVGSEMLKSQQPVMVSVEMEDIRRPFLKDDEEKKKEGRKGERTTLADLFYADAVKISVSEGKCNAPEISAATGKKTGCSTKQARSLAKKLMPWKAEDSRPTTKLHHLMRKMLKRKIHPEMERKVHGEIGARDASEVEAVLGDPGPKNDSSIEADGNESISLLQ</sequence>
<dbReference type="STRING" id="337451.A0A3S3QMU2"/>
<dbReference type="PANTHER" id="PTHR38366">
    <property type="entry name" value="NAD-DEPENDENT PROTEIN DEACETYLASE HST1-LIKE PROTEIN"/>
    <property type="match status" value="1"/>
</dbReference>
<protein>
    <recommendedName>
        <fullName evidence="3">Protein TILLER ANGLE CONTROL 1</fullName>
    </recommendedName>
</protein>
<evidence type="ECO:0000313" key="5">
    <source>
        <dbReference type="EMBL" id="RWR87654.1"/>
    </source>
</evidence>
<dbReference type="EMBL" id="QPKB01000006">
    <property type="protein sequence ID" value="RWR87654.1"/>
    <property type="molecule type" value="Genomic_DNA"/>
</dbReference>
<dbReference type="GO" id="GO:0001763">
    <property type="term" value="P:morphogenesis of a branching structure"/>
    <property type="evidence" value="ECO:0007669"/>
    <property type="project" value="InterPro"/>
</dbReference>
<evidence type="ECO:0000256" key="2">
    <source>
        <dbReference type="ARBA" id="ARBA00025796"/>
    </source>
</evidence>
<organism evidence="5 6">
    <name type="scientific">Cinnamomum micranthum f. kanehirae</name>
    <dbReference type="NCBI Taxonomy" id="337451"/>
    <lineage>
        <taxon>Eukaryota</taxon>
        <taxon>Viridiplantae</taxon>
        <taxon>Streptophyta</taxon>
        <taxon>Embryophyta</taxon>
        <taxon>Tracheophyta</taxon>
        <taxon>Spermatophyta</taxon>
        <taxon>Magnoliopsida</taxon>
        <taxon>Magnoliidae</taxon>
        <taxon>Laurales</taxon>
        <taxon>Lauraceae</taxon>
        <taxon>Cinnamomum</taxon>
    </lineage>
</organism>
<accession>A0A3S3QMU2</accession>
<dbReference type="Proteomes" id="UP000283530">
    <property type="component" value="Unassembled WGS sequence"/>
</dbReference>
<comment type="caution">
    <text evidence="5">The sequence shown here is derived from an EMBL/GenBank/DDBJ whole genome shotgun (WGS) entry which is preliminary data.</text>
</comment>
<feature type="compositionally biased region" description="Acidic residues" evidence="4">
    <location>
        <begin position="82"/>
        <end position="105"/>
    </location>
</feature>
<feature type="region of interest" description="Disordered" evidence="4">
    <location>
        <begin position="80"/>
        <end position="106"/>
    </location>
</feature>
<comment type="similarity">
    <text evidence="2">Belongs to the TAC family.</text>
</comment>
<dbReference type="InterPro" id="IPR044989">
    <property type="entry name" value="TAC1"/>
</dbReference>
<evidence type="ECO:0000256" key="1">
    <source>
        <dbReference type="ARBA" id="ARBA00022604"/>
    </source>
</evidence>
<feature type="region of interest" description="Disordered" evidence="4">
    <location>
        <begin position="245"/>
        <end position="283"/>
    </location>
</feature>
<dbReference type="OrthoDB" id="1922866at2759"/>
<gene>
    <name evidence="5" type="ORF">CKAN_01660800</name>
</gene>
<dbReference type="AlphaFoldDB" id="A0A3S3QMU2"/>
<dbReference type="PANTHER" id="PTHR38366:SF1">
    <property type="entry name" value="PROTEIN TILLER ANGLE CONTROL 1"/>
    <property type="match status" value="1"/>
</dbReference>
<evidence type="ECO:0000313" key="6">
    <source>
        <dbReference type="Proteomes" id="UP000283530"/>
    </source>
</evidence>
<feature type="compositionally biased region" description="Basic and acidic residues" evidence="4">
    <location>
        <begin position="245"/>
        <end position="254"/>
    </location>
</feature>
<reference evidence="5 6" key="1">
    <citation type="journal article" date="2019" name="Nat. Plants">
        <title>Stout camphor tree genome fills gaps in understanding of flowering plant genome evolution.</title>
        <authorList>
            <person name="Chaw S.M."/>
            <person name="Liu Y.C."/>
            <person name="Wu Y.W."/>
            <person name="Wang H.Y."/>
            <person name="Lin C.I."/>
            <person name="Wu C.S."/>
            <person name="Ke H.M."/>
            <person name="Chang L.Y."/>
            <person name="Hsu C.Y."/>
            <person name="Yang H.T."/>
            <person name="Sudianto E."/>
            <person name="Hsu M.H."/>
            <person name="Wu K.P."/>
            <person name="Wang L.N."/>
            <person name="Leebens-Mack J.H."/>
            <person name="Tsai I.J."/>
        </authorList>
    </citation>
    <scope>NUCLEOTIDE SEQUENCE [LARGE SCALE GENOMIC DNA]</scope>
    <source>
        <strain evidence="6">cv. Chaw 1501</strain>
        <tissue evidence="5">Young leaves</tissue>
    </source>
</reference>
<evidence type="ECO:0000256" key="3">
    <source>
        <dbReference type="ARBA" id="ARBA00026138"/>
    </source>
</evidence>
<evidence type="ECO:0000256" key="4">
    <source>
        <dbReference type="SAM" id="MobiDB-lite"/>
    </source>
</evidence>
<keyword evidence="1" id="KW-0341">Growth regulation</keyword>
<proteinExistence type="inferred from homology"/>
<keyword evidence="6" id="KW-1185">Reference proteome</keyword>